<evidence type="ECO:0000256" key="2">
    <source>
        <dbReference type="SAM" id="MobiDB-lite"/>
    </source>
</evidence>
<dbReference type="GeneID" id="19396436"/>
<keyword evidence="1" id="KW-0696">RNA-directed RNA polymerase</keyword>
<dbReference type="GO" id="GO:0003723">
    <property type="term" value="F:RNA binding"/>
    <property type="evidence" value="ECO:0007669"/>
    <property type="project" value="UniProtKB-KW"/>
</dbReference>
<keyword evidence="1" id="KW-0548">Nucleotidyltransferase</keyword>
<comment type="similarity">
    <text evidence="1">Belongs to the RdRP family.</text>
</comment>
<dbReference type="EC" id="2.7.7.48" evidence="1"/>
<name>R0IKE8_EXST2</name>
<comment type="catalytic activity">
    <reaction evidence="1">
        <text>RNA(n) + a ribonucleoside 5'-triphosphate = RNA(n+1) + diphosphate</text>
        <dbReference type="Rhea" id="RHEA:21248"/>
        <dbReference type="Rhea" id="RHEA-COMP:14527"/>
        <dbReference type="Rhea" id="RHEA-COMP:17342"/>
        <dbReference type="ChEBI" id="CHEBI:33019"/>
        <dbReference type="ChEBI" id="CHEBI:61557"/>
        <dbReference type="ChEBI" id="CHEBI:140395"/>
        <dbReference type="EC" id="2.7.7.48"/>
    </reaction>
</comment>
<dbReference type="HOGENOM" id="CLU_004836_0_0_1"/>
<sequence length="1400" mass="158817">MSAHGKTKGPTAAPTRTATPNTSQRLKPAKIDKWVNYVNEKCGLGIKPRGVDWSPSKSSPNDLRNKIYGRMKFLVYKNEPGLERAIDDFSLRASTLQLKEQLALFYKLLSGVPNVDAAASKDSTQEIGRPRSLASSFREAASTSQPLHPLRTDRRDERESRESYMTAIDPGSPTDEDTGDEMNQSHKGRSPSLSPSPSSRSAHKLPQASKHVSFRMTRKRPLEDSDGSENPKKLTKALKGKQISKAFTSSRTAQSEFKRPAREMAPSFRADADEPPSSANTSFNTTTFSSQETANTVATSFTSNNSDVNVYEKYISKPRLSRTSSTTMGSLNDDDLLQAATQSDRVPDYRLFEQDIQRDLNESFSQGSSGQTRSTFGSVDEDGLLNASFEVENAQLVSDPTPCVKAPEPEVPTKMSYDIRDIPKQNLFVEDDPKVSGGLPYYILFICLRIALESDVSLQTITNLVSQPNIYSNRDEFWKRINAYLRSVSKPAIEPRDPDRLWQAEKRRFDGYTFKGNLTINAKQNGPVMCLKLSPVLADRSCRLQRMFGSDRFLYLDLPKFDVGKTGRFDKKQMQQIRKQLIEWLKEEHSFLGRKWRAFHIDTLKKGKGTRRSDAMHDKRIVLFATQGIGIEEPCTIHRMLNKFLPLALNRDQPICKAFARIDLGLSRTIPTLVFSPEQIEFVHDKLSTDDLEDTQFDDRKLDWPTPPEGTVMDDGCCVISVGAAIEIWRLIKEATGAHAPMPSAFQGRIGGAKGLWIISAEPFTKDPYHLGRWIKINKSQRKFNPPNDNSVHHRTFEVSNYSLPPSPSELHTSFIPILEDRGVPKSVISDFVRNCLEKESMELLEIIRDPARVYHWVYQNGAKTKPGEDASWQGGQPITLEEIIQHLLQSGFETLKCRYLAQCLMRFIEGKQMFQEAKLRISLPPSTFVYGVPDPFGVLKPGEIHLQFSTQESFMEKMTDETYLLPRETEVLVARQPACRPSDIQKVRKIVHPALSHLVDVAVFPSIGRYPLAGKLQGGDYDGDIFWICWEPTLVQPFSNAPAPIESPDPLVHGISTMAKKMMEIIDKQDPENVDIFLREAFAFRDYPSFLGQVIILAEKQAYKENRIWSPVLSWLYNMHDLLVDASKQGYILTLENYNRFVRQKCKNPKQPAYKRAIEDCTNAKGPSDMETRRKKDYRPNLNNILDYLYFTVVRFQNFKTMDQVMKILPPVDELDEALVTPVNYFKEKPHDIFKQEYAALRAKFDPIRAIWNRGWHQKNNTSSGSYAFIDECRRKFLAIAPENPDHPRMEPYLERCFPWQPCGWDSIKASALYEMYQLPLGKPSFIFSVAGEDLCRIKASSCPGTRYIVLSIRANLKPKPVKGLVQYAADGADADDVYDDDGYDDDDFHSALEDPVLG</sequence>
<feature type="region of interest" description="Disordered" evidence="2">
    <location>
        <begin position="1"/>
        <end position="27"/>
    </location>
</feature>
<feature type="compositionally biased region" description="Low complexity" evidence="2">
    <location>
        <begin position="277"/>
        <end position="288"/>
    </location>
</feature>
<dbReference type="PANTHER" id="PTHR23079">
    <property type="entry name" value="RNA-DEPENDENT RNA POLYMERASE"/>
    <property type="match status" value="1"/>
</dbReference>
<reference evidence="4 5" key="2">
    <citation type="journal article" date="2013" name="PLoS Genet.">
        <title>Comparative genome structure, secondary metabolite, and effector coding capacity across Cochliobolus pathogens.</title>
        <authorList>
            <person name="Condon B.J."/>
            <person name="Leng Y."/>
            <person name="Wu D."/>
            <person name="Bushley K.E."/>
            <person name="Ohm R.A."/>
            <person name="Otillar R."/>
            <person name="Martin J."/>
            <person name="Schackwitz W."/>
            <person name="Grimwood J."/>
            <person name="MohdZainudin N."/>
            <person name="Xue C."/>
            <person name="Wang R."/>
            <person name="Manning V.A."/>
            <person name="Dhillon B."/>
            <person name="Tu Z.J."/>
            <person name="Steffenson B.J."/>
            <person name="Salamov A."/>
            <person name="Sun H."/>
            <person name="Lowry S."/>
            <person name="LaButti K."/>
            <person name="Han J."/>
            <person name="Copeland A."/>
            <person name="Lindquist E."/>
            <person name="Barry K."/>
            <person name="Schmutz J."/>
            <person name="Baker S.E."/>
            <person name="Ciuffetti L.M."/>
            <person name="Grigoriev I.V."/>
            <person name="Zhong S."/>
            <person name="Turgeon B.G."/>
        </authorList>
    </citation>
    <scope>NUCLEOTIDE SEQUENCE [LARGE SCALE GENOMIC DNA]</scope>
    <source>
        <strain evidence="5">28A</strain>
    </source>
</reference>
<dbReference type="InterPro" id="IPR057596">
    <property type="entry name" value="RDRP_core"/>
</dbReference>
<gene>
    <name evidence="4" type="ORF">SETTUDRAFT_137938</name>
</gene>
<feature type="compositionally biased region" description="Low complexity" evidence="2">
    <location>
        <begin position="10"/>
        <end position="22"/>
    </location>
</feature>
<reference evidence="4 5" key="1">
    <citation type="journal article" date="2012" name="PLoS Pathog.">
        <title>Diverse lifestyles and strategies of plant pathogenesis encoded in the genomes of eighteen Dothideomycetes fungi.</title>
        <authorList>
            <person name="Ohm R.A."/>
            <person name="Feau N."/>
            <person name="Henrissat B."/>
            <person name="Schoch C.L."/>
            <person name="Horwitz B.A."/>
            <person name="Barry K.W."/>
            <person name="Condon B.J."/>
            <person name="Copeland A.C."/>
            <person name="Dhillon B."/>
            <person name="Glaser F."/>
            <person name="Hesse C.N."/>
            <person name="Kosti I."/>
            <person name="LaButti K."/>
            <person name="Lindquist E.A."/>
            <person name="Lucas S."/>
            <person name="Salamov A.A."/>
            <person name="Bradshaw R.E."/>
            <person name="Ciuffetti L."/>
            <person name="Hamelin R.C."/>
            <person name="Kema G.H.J."/>
            <person name="Lawrence C."/>
            <person name="Scott J.A."/>
            <person name="Spatafora J.W."/>
            <person name="Turgeon B.G."/>
            <person name="de Wit P.J.G.M."/>
            <person name="Zhong S."/>
            <person name="Goodwin S.B."/>
            <person name="Grigoriev I.V."/>
        </authorList>
    </citation>
    <scope>NUCLEOTIDE SEQUENCE [LARGE SCALE GENOMIC DNA]</scope>
    <source>
        <strain evidence="5">28A</strain>
    </source>
</reference>
<keyword evidence="1" id="KW-0808">Transferase</keyword>
<dbReference type="eggNOG" id="KOG0988">
    <property type="taxonomic scope" value="Eukaryota"/>
</dbReference>
<keyword evidence="5" id="KW-1185">Reference proteome</keyword>
<dbReference type="Pfam" id="PF05183">
    <property type="entry name" value="RdRP"/>
    <property type="match status" value="1"/>
</dbReference>
<evidence type="ECO:0000256" key="1">
    <source>
        <dbReference type="RuleBase" id="RU363098"/>
    </source>
</evidence>
<dbReference type="PANTHER" id="PTHR23079:SF55">
    <property type="entry name" value="RNA-DIRECTED RNA POLYMERASE"/>
    <property type="match status" value="1"/>
</dbReference>
<feature type="compositionally biased region" description="Basic and acidic residues" evidence="2">
    <location>
        <begin position="150"/>
        <end position="162"/>
    </location>
</feature>
<accession>R0IKE8</accession>
<dbReference type="RefSeq" id="XP_008027762.1">
    <property type="nucleotide sequence ID" value="XM_008029571.1"/>
</dbReference>
<dbReference type="GO" id="GO:0030422">
    <property type="term" value="P:siRNA processing"/>
    <property type="evidence" value="ECO:0007669"/>
    <property type="project" value="TreeGrafter"/>
</dbReference>
<protein>
    <recommendedName>
        <fullName evidence="1">RNA-dependent RNA polymerase</fullName>
        <ecNumber evidence="1">2.7.7.48</ecNumber>
    </recommendedName>
</protein>
<feature type="compositionally biased region" description="Acidic residues" evidence="2">
    <location>
        <begin position="1376"/>
        <end position="1389"/>
    </location>
</feature>
<dbReference type="GO" id="GO:0003968">
    <property type="term" value="F:RNA-directed RNA polymerase activity"/>
    <property type="evidence" value="ECO:0007669"/>
    <property type="project" value="UniProtKB-KW"/>
</dbReference>
<dbReference type="GO" id="GO:0031380">
    <property type="term" value="C:nuclear RNA-directed RNA polymerase complex"/>
    <property type="evidence" value="ECO:0007669"/>
    <property type="project" value="TreeGrafter"/>
</dbReference>
<dbReference type="STRING" id="671987.R0IKE8"/>
<feature type="compositionally biased region" description="Low complexity" evidence="2">
    <location>
        <begin position="190"/>
        <end position="200"/>
    </location>
</feature>
<feature type="region of interest" description="Disordered" evidence="2">
    <location>
        <begin position="1376"/>
        <end position="1400"/>
    </location>
</feature>
<feature type="region of interest" description="Disordered" evidence="2">
    <location>
        <begin position="117"/>
        <end position="288"/>
    </location>
</feature>
<dbReference type="OrthoDB" id="10055769at2759"/>
<evidence type="ECO:0000313" key="5">
    <source>
        <dbReference type="Proteomes" id="UP000016935"/>
    </source>
</evidence>
<proteinExistence type="inferred from homology"/>
<organism evidence="4 5">
    <name type="scientific">Exserohilum turcicum (strain 28A)</name>
    <name type="common">Northern leaf blight fungus</name>
    <name type="synonym">Setosphaeria turcica</name>
    <dbReference type="NCBI Taxonomy" id="671987"/>
    <lineage>
        <taxon>Eukaryota</taxon>
        <taxon>Fungi</taxon>
        <taxon>Dikarya</taxon>
        <taxon>Ascomycota</taxon>
        <taxon>Pezizomycotina</taxon>
        <taxon>Dothideomycetes</taxon>
        <taxon>Pleosporomycetidae</taxon>
        <taxon>Pleosporales</taxon>
        <taxon>Pleosporineae</taxon>
        <taxon>Pleosporaceae</taxon>
        <taxon>Exserohilum</taxon>
    </lineage>
</organism>
<dbReference type="EMBL" id="KB908703">
    <property type="protein sequence ID" value="EOA85351.1"/>
    <property type="molecule type" value="Genomic_DNA"/>
</dbReference>
<dbReference type="InterPro" id="IPR007855">
    <property type="entry name" value="RDRP"/>
</dbReference>
<keyword evidence="1" id="KW-0694">RNA-binding</keyword>
<feature type="domain" description="RDRP core" evidence="3">
    <location>
        <begin position="532"/>
        <end position="1194"/>
    </location>
</feature>
<evidence type="ECO:0000313" key="4">
    <source>
        <dbReference type="EMBL" id="EOA85351.1"/>
    </source>
</evidence>
<feature type="compositionally biased region" description="Polar residues" evidence="2">
    <location>
        <begin position="245"/>
        <end position="255"/>
    </location>
</feature>
<dbReference type="Proteomes" id="UP000016935">
    <property type="component" value="Unassembled WGS sequence"/>
</dbReference>
<evidence type="ECO:0000259" key="3">
    <source>
        <dbReference type="Pfam" id="PF05183"/>
    </source>
</evidence>